<dbReference type="RefSeq" id="WP_115403442.1">
    <property type="nucleotide sequence ID" value="NZ_QPKV01000005.1"/>
</dbReference>
<keyword evidence="6" id="KW-0675">Receptor</keyword>
<evidence type="ECO:0000313" key="6">
    <source>
        <dbReference type="EMBL" id="RDC55977.1"/>
    </source>
</evidence>
<dbReference type="SUPFAM" id="SSF56935">
    <property type="entry name" value="Porins"/>
    <property type="match status" value="1"/>
</dbReference>
<keyword evidence="7" id="KW-1185">Reference proteome</keyword>
<evidence type="ECO:0000256" key="2">
    <source>
        <dbReference type="ARBA" id="ARBA00023136"/>
    </source>
</evidence>
<evidence type="ECO:0000259" key="5">
    <source>
        <dbReference type="Pfam" id="PF14905"/>
    </source>
</evidence>
<dbReference type="Pfam" id="PF13715">
    <property type="entry name" value="CarbopepD_reg_2"/>
    <property type="match status" value="1"/>
</dbReference>
<comment type="caution">
    <text evidence="6">The sequence shown here is derived from an EMBL/GenBank/DDBJ whole genome shotgun (WGS) entry which is preliminary data.</text>
</comment>
<evidence type="ECO:0000313" key="7">
    <source>
        <dbReference type="Proteomes" id="UP000253961"/>
    </source>
</evidence>
<dbReference type="SUPFAM" id="SSF49478">
    <property type="entry name" value="Cna protein B-type domain"/>
    <property type="match status" value="1"/>
</dbReference>
<evidence type="ECO:0000256" key="4">
    <source>
        <dbReference type="SAM" id="SignalP"/>
    </source>
</evidence>
<dbReference type="InterPro" id="IPR037066">
    <property type="entry name" value="Plug_dom_sf"/>
</dbReference>
<sequence>MLNRKLTTCRKRCLPFLVFLFLTAFSIIAHAQQTAGVAKGVVIDSASKKTLEFITLAIKKDGVVLKTAVTTENGAFAFDKIPFGKYDLTAIAVGYHAKTISFELSAAKETFDAGQISVVSQVNTLNEVAVSALRPIIKQEVDRISYDTQADPESKVLTALDMMRKVPLLSLDADDNIKLKGSGNYKILINGKPSSMVARSPKDVLRSMPASSIQKIEVITTPPAKYDSEGLSGIINIITNKKIDNGYNGSLNLRHQFPVGGPGLGGFVTIKQGKFGMTAYGGTGFYSAPETENSNSRITNGTSPSELLNIGRRRFDNNYRYGGAELSLEIDSLNLITAEVNPYGGYNKSTNNQIFRLTTPGQITAYDLLSRNRFGWGGLDMTLNYQLGFKSNKERLLTFSYKYNNGSNPQKNDLTFSNRQNYNDPDYIQENDSRSKEQTIQLDYVHPVKKLNIEGGLKGILRDNNSNFEYRRFNDASGDYQVDPSRTNIFSNNQDVLSAYNSYSYNLSNWGFKAGVRIEETFVRADFVSNSSNVNTDYFNIIPSFSVNRKFKNQSNLNFGFTQRIERPGIYNLNPFVDRSTPNFESSGNPDLKAVVSNNFDLTYGRFKTGSVNIGLGYSFANNTIQNISVYNDVDKITRSTYANIGRNKNLTTNININYPLTKKWNLSLSGNLGYTWLEGAINGVMTANKGLSGYIYMNTGYKFEHQWRANASFNYSAPDVLLQGRSGEYYYMSFSGSKELIKDKLTISAGLNNPFLKYRYYETFTEGPNFSQRYRGQNYNRSVNMSLNWKFGKLKDSIKKNQRNISNDDVKGGTKSGS</sequence>
<gene>
    <name evidence="6" type="ORF">DU508_14070</name>
</gene>
<evidence type="ECO:0000256" key="1">
    <source>
        <dbReference type="ARBA" id="ARBA00004442"/>
    </source>
</evidence>
<dbReference type="PANTHER" id="PTHR40980">
    <property type="entry name" value="PLUG DOMAIN-CONTAINING PROTEIN"/>
    <property type="match status" value="1"/>
</dbReference>
<dbReference type="Gene3D" id="2.170.130.10">
    <property type="entry name" value="TonB-dependent receptor, plug domain"/>
    <property type="match status" value="1"/>
</dbReference>
<feature type="chain" id="PRO_5016562716" evidence="4">
    <location>
        <begin position="32"/>
        <end position="819"/>
    </location>
</feature>
<evidence type="ECO:0000256" key="3">
    <source>
        <dbReference type="ARBA" id="ARBA00023237"/>
    </source>
</evidence>
<dbReference type="EMBL" id="QPKV01000005">
    <property type="protein sequence ID" value="RDC55977.1"/>
    <property type="molecule type" value="Genomic_DNA"/>
</dbReference>
<dbReference type="Gene3D" id="2.60.40.1120">
    <property type="entry name" value="Carboxypeptidase-like, regulatory domain"/>
    <property type="match status" value="1"/>
</dbReference>
<feature type="domain" description="Outer membrane protein beta-barrel" evidence="5">
    <location>
        <begin position="392"/>
        <end position="790"/>
    </location>
</feature>
<dbReference type="AlphaFoldDB" id="A0A369PYB2"/>
<name>A0A369PYB2_9SPHI</name>
<dbReference type="Gene3D" id="2.40.170.20">
    <property type="entry name" value="TonB-dependent receptor, beta-barrel domain"/>
    <property type="match status" value="1"/>
</dbReference>
<feature type="signal peptide" evidence="4">
    <location>
        <begin position="1"/>
        <end position="31"/>
    </location>
</feature>
<comment type="subcellular location">
    <subcellularLocation>
        <location evidence="1">Cell outer membrane</location>
    </subcellularLocation>
</comment>
<dbReference type="GO" id="GO:0009279">
    <property type="term" value="C:cell outer membrane"/>
    <property type="evidence" value="ECO:0007669"/>
    <property type="project" value="UniProtKB-SubCell"/>
</dbReference>
<dbReference type="InterPro" id="IPR041700">
    <property type="entry name" value="OMP_b-brl_3"/>
</dbReference>
<keyword evidence="3" id="KW-0998">Cell outer membrane</keyword>
<dbReference type="Proteomes" id="UP000253961">
    <property type="component" value="Unassembled WGS sequence"/>
</dbReference>
<organism evidence="6 7">
    <name type="scientific">Pedobacter chinensis</name>
    <dbReference type="NCBI Taxonomy" id="2282421"/>
    <lineage>
        <taxon>Bacteria</taxon>
        <taxon>Pseudomonadati</taxon>
        <taxon>Bacteroidota</taxon>
        <taxon>Sphingobacteriia</taxon>
        <taxon>Sphingobacteriales</taxon>
        <taxon>Sphingobacteriaceae</taxon>
        <taxon>Pedobacter</taxon>
    </lineage>
</organism>
<keyword evidence="2" id="KW-0472">Membrane</keyword>
<accession>A0A369PYB2</accession>
<reference evidence="6 7" key="1">
    <citation type="submission" date="2018-07" db="EMBL/GenBank/DDBJ databases">
        <title>Pedobacter sp. nov., isolated from soil.</title>
        <authorList>
            <person name="Zhou L.Y."/>
            <person name="Du Z.J."/>
        </authorList>
    </citation>
    <scope>NUCLEOTIDE SEQUENCE [LARGE SCALE GENOMIC DNA]</scope>
    <source>
        <strain evidence="6 7">JDX94</strain>
    </source>
</reference>
<keyword evidence="4" id="KW-0732">Signal</keyword>
<dbReference type="Pfam" id="PF14905">
    <property type="entry name" value="OMP_b-brl_3"/>
    <property type="match status" value="1"/>
</dbReference>
<dbReference type="PANTHER" id="PTHR40980:SF4">
    <property type="entry name" value="TONB-DEPENDENT RECEPTOR-LIKE BETA-BARREL DOMAIN-CONTAINING PROTEIN"/>
    <property type="match status" value="1"/>
</dbReference>
<proteinExistence type="predicted"/>
<protein>
    <submittedName>
        <fullName evidence="6">TonB-dependent receptor</fullName>
    </submittedName>
</protein>
<dbReference type="InterPro" id="IPR036942">
    <property type="entry name" value="Beta-barrel_TonB_sf"/>
</dbReference>
<dbReference type="OrthoDB" id="606851at2"/>